<sequence length="114" mass="12448">MVRSVFVASLLLLAPNIIASTLPNMCRKPLEVYTKSEGCGDSCKYSRCDLKVCGLGGQVGCYCQQGYKRDLRGECIPFDDEGCEYVSPEQCPKPKKPTLLGIIPLPDKDNKGGK</sequence>
<feature type="chain" id="PRO_5001989793" description="TIL domain-containing protein" evidence="1">
    <location>
        <begin position="20"/>
        <end position="114"/>
    </location>
</feature>
<gene>
    <name evidence="2" type="ORF">VHEMI07224</name>
</gene>
<feature type="signal peptide" evidence="1">
    <location>
        <begin position="1"/>
        <end position="19"/>
    </location>
</feature>
<keyword evidence="3" id="KW-1185">Reference proteome</keyword>
<evidence type="ECO:0000313" key="3">
    <source>
        <dbReference type="Proteomes" id="UP000039046"/>
    </source>
</evidence>
<dbReference type="AlphaFoldDB" id="A0A0A1T2U1"/>
<reference evidence="2 3" key="1">
    <citation type="journal article" date="2015" name="Genome Announc.">
        <title>Draft Genome Sequence and Gene Annotation of the Entomopathogenic Fungus Verticillium hemipterigenum.</title>
        <authorList>
            <person name="Horn F."/>
            <person name="Habel A."/>
            <person name="Scharf D.H."/>
            <person name="Dworschak J."/>
            <person name="Brakhage A.A."/>
            <person name="Guthke R."/>
            <person name="Hertweck C."/>
            <person name="Linde J."/>
        </authorList>
    </citation>
    <scope>NUCLEOTIDE SEQUENCE [LARGE SCALE GENOMIC DNA]</scope>
</reference>
<name>A0A0A1T2U1_9HYPO</name>
<protein>
    <recommendedName>
        <fullName evidence="4">TIL domain-containing protein</fullName>
    </recommendedName>
</protein>
<keyword evidence="1" id="KW-0732">Signal</keyword>
<organism evidence="2 3">
    <name type="scientific">[Torrubiella] hemipterigena</name>
    <dbReference type="NCBI Taxonomy" id="1531966"/>
    <lineage>
        <taxon>Eukaryota</taxon>
        <taxon>Fungi</taxon>
        <taxon>Dikarya</taxon>
        <taxon>Ascomycota</taxon>
        <taxon>Pezizomycotina</taxon>
        <taxon>Sordariomycetes</taxon>
        <taxon>Hypocreomycetidae</taxon>
        <taxon>Hypocreales</taxon>
        <taxon>Clavicipitaceae</taxon>
        <taxon>Clavicipitaceae incertae sedis</taxon>
        <taxon>'Torrubiella' clade</taxon>
    </lineage>
</organism>
<dbReference type="HOGENOM" id="CLU_2122788_0_0_1"/>
<evidence type="ECO:0008006" key="4">
    <source>
        <dbReference type="Google" id="ProtNLM"/>
    </source>
</evidence>
<proteinExistence type="predicted"/>
<dbReference type="EMBL" id="CDHN01000004">
    <property type="protein sequence ID" value="CEJ91521.1"/>
    <property type="molecule type" value="Genomic_DNA"/>
</dbReference>
<accession>A0A0A1T2U1</accession>
<dbReference type="Proteomes" id="UP000039046">
    <property type="component" value="Unassembled WGS sequence"/>
</dbReference>
<evidence type="ECO:0000256" key="1">
    <source>
        <dbReference type="SAM" id="SignalP"/>
    </source>
</evidence>
<evidence type="ECO:0000313" key="2">
    <source>
        <dbReference type="EMBL" id="CEJ91521.1"/>
    </source>
</evidence>